<comment type="caution">
    <text evidence="7">The sequence shown here is derived from an EMBL/GenBank/DDBJ whole genome shotgun (WGS) entry which is preliminary data.</text>
</comment>
<evidence type="ECO:0000256" key="4">
    <source>
        <dbReference type="ARBA" id="ARBA00023242"/>
    </source>
</evidence>
<feature type="region of interest" description="Disordered" evidence="5">
    <location>
        <begin position="318"/>
        <end position="392"/>
    </location>
</feature>
<dbReference type="OrthoDB" id="4227365at2759"/>
<feature type="region of interest" description="Disordered" evidence="5">
    <location>
        <begin position="775"/>
        <end position="810"/>
    </location>
</feature>
<evidence type="ECO:0000259" key="6">
    <source>
        <dbReference type="PROSITE" id="PS50048"/>
    </source>
</evidence>
<evidence type="ECO:0000256" key="1">
    <source>
        <dbReference type="ARBA" id="ARBA00023015"/>
    </source>
</evidence>
<dbReference type="Gene3D" id="4.10.240.10">
    <property type="entry name" value="Zn(2)-C6 fungal-type DNA-binding domain"/>
    <property type="match status" value="1"/>
</dbReference>
<evidence type="ECO:0000256" key="5">
    <source>
        <dbReference type="SAM" id="MobiDB-lite"/>
    </source>
</evidence>
<dbReference type="Pfam" id="PF00172">
    <property type="entry name" value="Zn_clus"/>
    <property type="match status" value="1"/>
</dbReference>
<accession>A0A1E3BQL8</accession>
<keyword evidence="4" id="KW-0539">Nucleus</keyword>
<gene>
    <name evidence="7" type="ORF">SI65_00863</name>
</gene>
<keyword evidence="1" id="KW-0805">Transcription regulation</keyword>
<evidence type="ECO:0000313" key="8">
    <source>
        <dbReference type="Proteomes" id="UP000094569"/>
    </source>
</evidence>
<dbReference type="InterPro" id="IPR036864">
    <property type="entry name" value="Zn2-C6_fun-type_DNA-bd_sf"/>
</dbReference>
<dbReference type="GO" id="GO:0003677">
    <property type="term" value="F:DNA binding"/>
    <property type="evidence" value="ECO:0007669"/>
    <property type="project" value="UniProtKB-KW"/>
</dbReference>
<protein>
    <recommendedName>
        <fullName evidence="6">Zn(2)-C6 fungal-type domain-containing protein</fullName>
    </recommendedName>
</protein>
<evidence type="ECO:0000256" key="3">
    <source>
        <dbReference type="ARBA" id="ARBA00023163"/>
    </source>
</evidence>
<feature type="domain" description="Zn(2)-C6 fungal-type" evidence="6">
    <location>
        <begin position="402"/>
        <end position="431"/>
    </location>
</feature>
<dbReference type="VEuPathDB" id="FungiDB:SI65_00863"/>
<evidence type="ECO:0000313" key="7">
    <source>
        <dbReference type="EMBL" id="ODM23274.1"/>
    </source>
</evidence>
<dbReference type="AlphaFoldDB" id="A0A1E3BQL8"/>
<reference evidence="7 8" key="1">
    <citation type="journal article" date="2016" name="BMC Genomics">
        <title>Comparative genomic and transcriptomic analyses of the Fuzhuan brick tea-fermentation fungus Aspergillus cristatus.</title>
        <authorList>
            <person name="Ge Y."/>
            <person name="Wang Y."/>
            <person name="Liu Y."/>
            <person name="Tan Y."/>
            <person name="Ren X."/>
            <person name="Zhang X."/>
            <person name="Hyde K.D."/>
            <person name="Liu Y."/>
            <person name="Liu Z."/>
        </authorList>
    </citation>
    <scope>NUCLEOTIDE SEQUENCE [LARGE SCALE GENOMIC DNA]</scope>
    <source>
        <strain evidence="7 8">GZAAS20.1005</strain>
    </source>
</reference>
<dbReference type="SUPFAM" id="SSF57701">
    <property type="entry name" value="Zn2/Cys6 DNA-binding domain"/>
    <property type="match status" value="1"/>
</dbReference>
<dbReference type="CDD" id="cd00067">
    <property type="entry name" value="GAL4"/>
    <property type="match status" value="1"/>
</dbReference>
<name>A0A1E3BQL8_ASPCR</name>
<keyword evidence="8" id="KW-1185">Reference proteome</keyword>
<dbReference type="Proteomes" id="UP000094569">
    <property type="component" value="Unassembled WGS sequence"/>
</dbReference>
<evidence type="ECO:0000256" key="2">
    <source>
        <dbReference type="ARBA" id="ARBA00023125"/>
    </source>
</evidence>
<feature type="compositionally biased region" description="Polar residues" evidence="5">
    <location>
        <begin position="331"/>
        <end position="365"/>
    </location>
</feature>
<keyword evidence="2" id="KW-0238">DNA-binding</keyword>
<keyword evidence="3" id="KW-0804">Transcription</keyword>
<sequence>MASELTFTQPQPVQFTVDKYSAPSTEQDYQGSNGCPFGYLPAEHFGPDGQLDASSYPDAYMQDDTSGYSNMGTQGYSGVSNQMGPGQADAISMDQGLDPSELRFYAGLVREMAEMDGTSQGSSCIPGPQGPTAMPVQLAAEPQASVNVSGPQGFVAMPNERAAGPEGQDDLQVWDGGVGEWKAIEAHLHPTSTGQYASIVPGLQVPAPTNYMAVKSQINTETMGRDSSPPTPAFIRDWKARVEAHVARQKSKERKRLRKLLRSRRSAGWRTMVNGRAFTGMSSGMGPGLQTGTNYMGQSFNTPGPYFTGMPTGVAGQASFTGHGVNPQPSPTCGFQNHTPGNVNRTPPQQNSPSPNRKRAASTTFVMEDPSSPPEKRARFSSEEDEQKAREAQRLMKEAGGSCLWCYRNKKKCGPMNPCSNCESNGFQCIRDAAQLSLLSASNATGSTTGNERAVQVLRQLRDTAMRSSPQVNIYVKFRQPGTGSVAFWSASLPRVEPCSPGYVNEQLVSAFLGLVQSPRLGWIENETARHPLVLSASAMLRLLSIIKSLLRGQVHVRPAETDAGRITALYILTACIQSLRERSQAFSSKLCEAVRHKNKTGSDSRNPTRKPLNPEWVATGLYYRVIDGLRTMQPTPLLENALGDVSHLHNHPVNVWSVLQWLPVFTGKLDSKIEVHDVFHEHIPVLEEQWPLDIALLPGNNANGQQLPPTVMQRVAEPFWGSSYNMETFLDDNFSFLPAVTTPTPLTTTINNSNTNQVSVLDLDWDSFLDFEGFQSSGPSESQSSEPSTETLVGSQDNVLVVEDGPFDD</sequence>
<proteinExistence type="predicted"/>
<dbReference type="GO" id="GO:0000981">
    <property type="term" value="F:DNA-binding transcription factor activity, RNA polymerase II-specific"/>
    <property type="evidence" value="ECO:0007669"/>
    <property type="project" value="InterPro"/>
</dbReference>
<dbReference type="InterPro" id="IPR001138">
    <property type="entry name" value="Zn2Cys6_DnaBD"/>
</dbReference>
<dbReference type="EMBL" id="JXNT01000001">
    <property type="protein sequence ID" value="ODM23274.1"/>
    <property type="molecule type" value="Genomic_DNA"/>
</dbReference>
<dbReference type="GO" id="GO:0008270">
    <property type="term" value="F:zinc ion binding"/>
    <property type="evidence" value="ECO:0007669"/>
    <property type="project" value="InterPro"/>
</dbReference>
<feature type="compositionally biased region" description="Low complexity" evidence="5">
    <location>
        <begin position="775"/>
        <end position="792"/>
    </location>
</feature>
<organism evidence="7 8">
    <name type="scientific">Aspergillus cristatus</name>
    <name type="common">Chinese Fuzhuan brick tea-fermentation fungus</name>
    <name type="synonym">Eurotium cristatum</name>
    <dbReference type="NCBI Taxonomy" id="573508"/>
    <lineage>
        <taxon>Eukaryota</taxon>
        <taxon>Fungi</taxon>
        <taxon>Dikarya</taxon>
        <taxon>Ascomycota</taxon>
        <taxon>Pezizomycotina</taxon>
        <taxon>Eurotiomycetes</taxon>
        <taxon>Eurotiomycetidae</taxon>
        <taxon>Eurotiales</taxon>
        <taxon>Aspergillaceae</taxon>
        <taxon>Aspergillus</taxon>
        <taxon>Aspergillus subgen. Aspergillus</taxon>
    </lineage>
</organism>
<dbReference type="PROSITE" id="PS50048">
    <property type="entry name" value="ZN2_CY6_FUNGAL_2"/>
    <property type="match status" value="1"/>
</dbReference>
<feature type="compositionally biased region" description="Basic and acidic residues" evidence="5">
    <location>
        <begin position="374"/>
        <end position="392"/>
    </location>
</feature>